<name>A0A7S3R5G0_DUNTE</name>
<accession>A0A7S3R5G0</accession>
<dbReference type="AlphaFoldDB" id="A0A7S3R5G0"/>
<evidence type="ECO:0008006" key="2">
    <source>
        <dbReference type="Google" id="ProtNLM"/>
    </source>
</evidence>
<sequence>MWRYGSNVLAFQYHPELHPLMALEKIHPTMSSIGRLDEAEQLESAWSLKERSPDVACMAAVLSHYRDHGLIYEQGAEVQRKESARLVFLPLSANKTSTKFEIQRVFSKAGCAWVKD</sequence>
<organism evidence="1">
    <name type="scientific">Dunaliella tertiolecta</name>
    <name type="common">Green alga</name>
    <dbReference type="NCBI Taxonomy" id="3047"/>
    <lineage>
        <taxon>Eukaryota</taxon>
        <taxon>Viridiplantae</taxon>
        <taxon>Chlorophyta</taxon>
        <taxon>core chlorophytes</taxon>
        <taxon>Chlorophyceae</taxon>
        <taxon>CS clade</taxon>
        <taxon>Chlamydomonadales</taxon>
        <taxon>Dunaliellaceae</taxon>
        <taxon>Dunaliella</taxon>
    </lineage>
</organism>
<reference evidence="1" key="1">
    <citation type="submission" date="2021-01" db="EMBL/GenBank/DDBJ databases">
        <authorList>
            <person name="Corre E."/>
            <person name="Pelletier E."/>
            <person name="Niang G."/>
            <person name="Scheremetjew M."/>
            <person name="Finn R."/>
            <person name="Kale V."/>
            <person name="Holt S."/>
            <person name="Cochrane G."/>
            <person name="Meng A."/>
            <person name="Brown T."/>
            <person name="Cohen L."/>
        </authorList>
    </citation>
    <scope>NUCLEOTIDE SEQUENCE</scope>
    <source>
        <strain evidence="1">CCMP1320</strain>
    </source>
</reference>
<proteinExistence type="predicted"/>
<evidence type="ECO:0000313" key="1">
    <source>
        <dbReference type="EMBL" id="CAE0503241.1"/>
    </source>
</evidence>
<dbReference type="EMBL" id="HBIP01030196">
    <property type="protein sequence ID" value="CAE0503241.1"/>
    <property type="molecule type" value="Transcribed_RNA"/>
</dbReference>
<gene>
    <name evidence="1" type="ORF">DTER00134_LOCUS18314</name>
</gene>
<protein>
    <recommendedName>
        <fullName evidence="2">Glutamine amidotransferase domain-containing protein</fullName>
    </recommendedName>
</protein>